<protein>
    <submittedName>
        <fullName evidence="3">Uncharacterized protein</fullName>
    </submittedName>
</protein>
<comment type="caution">
    <text evidence="3">The sequence shown here is derived from an EMBL/GenBank/DDBJ whole genome shotgun (WGS) entry which is preliminary data.</text>
</comment>
<evidence type="ECO:0000313" key="3">
    <source>
        <dbReference type="EMBL" id="KAJ8990740.1"/>
    </source>
</evidence>
<feature type="compositionally biased region" description="Basic and acidic residues" evidence="1">
    <location>
        <begin position="86"/>
        <end position="97"/>
    </location>
</feature>
<dbReference type="Proteomes" id="UP001161757">
    <property type="component" value="Unassembled WGS sequence"/>
</dbReference>
<keyword evidence="2" id="KW-1133">Transmembrane helix</keyword>
<proteinExistence type="predicted"/>
<organism evidence="3 4">
    <name type="scientific">Exophiala dermatitidis</name>
    <name type="common">Black yeast-like fungus</name>
    <name type="synonym">Wangiella dermatitidis</name>
    <dbReference type="NCBI Taxonomy" id="5970"/>
    <lineage>
        <taxon>Eukaryota</taxon>
        <taxon>Fungi</taxon>
        <taxon>Dikarya</taxon>
        <taxon>Ascomycota</taxon>
        <taxon>Pezizomycotina</taxon>
        <taxon>Eurotiomycetes</taxon>
        <taxon>Chaetothyriomycetidae</taxon>
        <taxon>Chaetothyriales</taxon>
        <taxon>Herpotrichiellaceae</taxon>
        <taxon>Exophiala</taxon>
    </lineage>
</organism>
<evidence type="ECO:0000256" key="2">
    <source>
        <dbReference type="SAM" id="Phobius"/>
    </source>
</evidence>
<evidence type="ECO:0000256" key="1">
    <source>
        <dbReference type="SAM" id="MobiDB-lite"/>
    </source>
</evidence>
<gene>
    <name evidence="3" type="ORF">HRR80_005516</name>
</gene>
<feature type="transmembrane region" description="Helical" evidence="2">
    <location>
        <begin position="14"/>
        <end position="33"/>
    </location>
</feature>
<evidence type="ECO:0000313" key="4">
    <source>
        <dbReference type="Proteomes" id="UP001161757"/>
    </source>
</evidence>
<dbReference type="EMBL" id="JAJGCB010000010">
    <property type="protein sequence ID" value="KAJ8990740.1"/>
    <property type="molecule type" value="Genomic_DNA"/>
</dbReference>
<keyword evidence="2" id="KW-0812">Transmembrane</keyword>
<name>A0AAN6ESC1_EXODE</name>
<sequence>MARHKSTVWNARTLTAPIAAIVMAGLLYTYSVTSIRAAKRNARLHREADGGQLDMRRESLRRHGVLDPVEGTKGVELFRDARADEKKESKFLTEKQAKPLGSVQEEEAGAPRTQNEGVLDAYRGRRGLQKLKEDMPRD</sequence>
<dbReference type="AlphaFoldDB" id="A0AAN6ESC1"/>
<reference evidence="3" key="1">
    <citation type="submission" date="2023-01" db="EMBL/GenBank/DDBJ databases">
        <title>Exophiala dermititidis isolated from Cystic Fibrosis Patient.</title>
        <authorList>
            <person name="Kurbessoian T."/>
            <person name="Crocker A."/>
            <person name="Murante D."/>
            <person name="Hogan D.A."/>
            <person name="Stajich J.E."/>
        </authorList>
    </citation>
    <scope>NUCLEOTIDE SEQUENCE</scope>
    <source>
        <strain evidence="3">Ex8</strain>
    </source>
</reference>
<keyword evidence="2" id="KW-0472">Membrane</keyword>
<feature type="region of interest" description="Disordered" evidence="1">
    <location>
        <begin position="86"/>
        <end position="138"/>
    </location>
</feature>
<accession>A0AAN6ESC1</accession>